<dbReference type="PANTHER" id="PTHR35981">
    <property type="entry name" value="ION TRANSPORT PEPTIDE, ISOFORM C"/>
    <property type="match status" value="1"/>
</dbReference>
<name>A0A7I4Z3Q3_HAECO</name>
<dbReference type="AlphaFoldDB" id="A0A7I4Z3Q3"/>
<dbReference type="Proteomes" id="UP000025227">
    <property type="component" value="Unplaced"/>
</dbReference>
<organism evidence="5 6">
    <name type="scientific">Haemonchus contortus</name>
    <name type="common">Barber pole worm</name>
    <dbReference type="NCBI Taxonomy" id="6289"/>
    <lineage>
        <taxon>Eukaryota</taxon>
        <taxon>Metazoa</taxon>
        <taxon>Ecdysozoa</taxon>
        <taxon>Nematoda</taxon>
        <taxon>Chromadorea</taxon>
        <taxon>Rhabditida</taxon>
        <taxon>Rhabditina</taxon>
        <taxon>Rhabditomorpha</taxon>
        <taxon>Strongyloidea</taxon>
        <taxon>Trichostrongylidae</taxon>
        <taxon>Haemonchus</taxon>
    </lineage>
</organism>
<feature type="disulfide bond" evidence="3">
    <location>
        <begin position="83"/>
        <end position="111"/>
    </location>
</feature>
<evidence type="ECO:0000313" key="6">
    <source>
        <dbReference type="WBParaSite" id="HCON_00188230-00001"/>
    </source>
</evidence>
<comment type="similarity">
    <text evidence="1">Belongs to the arthropod CHH/MIH/GIH/VIH hormone family.</text>
</comment>
<dbReference type="Pfam" id="PF01147">
    <property type="entry name" value="Crust_neurohorm"/>
    <property type="match status" value="1"/>
</dbReference>
<evidence type="ECO:0000256" key="2">
    <source>
        <dbReference type="ARBA" id="ARBA00023157"/>
    </source>
</evidence>
<keyword evidence="2 3" id="KW-1015">Disulfide bond</keyword>
<dbReference type="GO" id="GO:0005576">
    <property type="term" value="C:extracellular region"/>
    <property type="evidence" value="ECO:0007669"/>
    <property type="project" value="InterPro"/>
</dbReference>
<feature type="chain" id="PRO_5029635355" evidence="4">
    <location>
        <begin position="30"/>
        <end position="130"/>
    </location>
</feature>
<feature type="signal peptide" evidence="4">
    <location>
        <begin position="1"/>
        <end position="29"/>
    </location>
</feature>
<dbReference type="OrthoDB" id="6365952at2759"/>
<evidence type="ECO:0000256" key="3">
    <source>
        <dbReference type="PIRSR" id="PIRSR631098-51"/>
    </source>
</evidence>
<dbReference type="GO" id="GO:0005184">
    <property type="term" value="F:neuropeptide hormone activity"/>
    <property type="evidence" value="ECO:0007669"/>
    <property type="project" value="InterPro"/>
</dbReference>
<dbReference type="WBParaSite" id="HCON_00188230-00001">
    <property type="protein sequence ID" value="HCON_00188230-00001"/>
    <property type="gene ID" value="HCON_00188230"/>
</dbReference>
<evidence type="ECO:0000256" key="1">
    <source>
        <dbReference type="ARBA" id="ARBA00005447"/>
    </source>
</evidence>
<dbReference type="OMA" id="HEMFFHE"/>
<proteinExistence type="inferred from homology"/>
<dbReference type="SUPFAM" id="SSF81778">
    <property type="entry name" value="Crustacean CHH/MIH/GIH neurohormone"/>
    <property type="match status" value="1"/>
</dbReference>
<accession>A0A7I4Z3Q3</accession>
<reference evidence="6" key="1">
    <citation type="submission" date="2020-12" db="UniProtKB">
        <authorList>
            <consortium name="WormBaseParasite"/>
        </authorList>
    </citation>
    <scope>IDENTIFICATION</scope>
    <source>
        <strain evidence="6">MHco3</strain>
    </source>
</reference>
<dbReference type="GO" id="GO:0007623">
    <property type="term" value="P:circadian rhythm"/>
    <property type="evidence" value="ECO:0007669"/>
    <property type="project" value="TreeGrafter"/>
</dbReference>
<dbReference type="InterPro" id="IPR018251">
    <property type="entry name" value="Crust_neurhormone_CS"/>
</dbReference>
<evidence type="ECO:0000313" key="5">
    <source>
        <dbReference type="Proteomes" id="UP000025227"/>
    </source>
</evidence>
<sequence>MIGLTSLRSNWTSRCVVLAAFLCFFVSESRTIVRDIASNEIQPYLDLSEFVRVRKGEWVPDSECSVHQHEVLHAVMDRLCEVCHEMFFHEQGSLRSQCRKRCFDNDVFRKCLHVFSSIDGKDLKSRSVAK</sequence>
<dbReference type="PANTHER" id="PTHR35981:SF2">
    <property type="entry name" value="ION TRANSPORT PEPTIDE, ISOFORM C"/>
    <property type="match status" value="1"/>
</dbReference>
<dbReference type="PROSITE" id="PS01250">
    <property type="entry name" value="CHH_MIH_GIH"/>
    <property type="match status" value="1"/>
</dbReference>
<feature type="disulfide bond" evidence="3">
    <location>
        <begin position="64"/>
        <end position="102"/>
    </location>
</feature>
<evidence type="ECO:0000256" key="4">
    <source>
        <dbReference type="SAM" id="SignalP"/>
    </source>
</evidence>
<dbReference type="InterPro" id="IPR035957">
    <property type="entry name" value="Crust_neurohorm_sf"/>
</dbReference>
<dbReference type="InterPro" id="IPR031098">
    <property type="entry name" value="Crust_neurohorm"/>
</dbReference>
<dbReference type="Gene3D" id="1.10.2010.10">
    <property type="entry name" value="Crustacean CHH/MIH/GIH neurohormone"/>
    <property type="match status" value="1"/>
</dbReference>
<protein>
    <submittedName>
        <fullName evidence="6">Crustacean hyperglycemic hormone</fullName>
    </submittedName>
</protein>
<keyword evidence="4" id="KW-0732">Signal</keyword>
<keyword evidence="5" id="KW-1185">Reference proteome</keyword>
<feature type="disulfide bond" evidence="3">
    <location>
        <begin position="80"/>
        <end position="98"/>
    </location>
</feature>